<comment type="similarity">
    <text evidence="2 8">Belongs to the Fmt family.</text>
</comment>
<dbReference type="InterPro" id="IPR005793">
    <property type="entry name" value="Formyl_trans_C"/>
</dbReference>
<dbReference type="RefSeq" id="WP_040403836.1">
    <property type="nucleotide sequence ID" value="NZ_CBCRZU010000026.1"/>
</dbReference>
<protein>
    <recommendedName>
        <fullName evidence="4 8">Methionyl-tRNA formyltransferase</fullName>
        <ecNumber evidence="3 8">2.1.2.9</ecNumber>
    </recommendedName>
</protein>
<reference evidence="11 13" key="1">
    <citation type="submission" date="2017-12" db="EMBL/GenBank/DDBJ databases">
        <title>Phylogenetic diversity of female urinary microbiome.</title>
        <authorList>
            <person name="Thomas-White K."/>
            <person name="Wolfe A.J."/>
        </authorList>
    </citation>
    <scope>NUCLEOTIDE SEQUENCE [LARGE SCALE GENOMIC DNA]</scope>
    <source>
        <strain evidence="11 13">UMB0416</strain>
    </source>
</reference>
<evidence type="ECO:0000313" key="12">
    <source>
        <dbReference type="EMBL" id="STY98370.1"/>
    </source>
</evidence>
<gene>
    <name evidence="8 12" type="primary">fmt</name>
    <name evidence="11" type="ORF">CYJ96_07430</name>
    <name evidence="12" type="ORF">NCTC10465_02181</name>
</gene>
<evidence type="ECO:0000256" key="5">
    <source>
        <dbReference type="ARBA" id="ARBA00022679"/>
    </source>
</evidence>
<dbReference type="NCBIfam" id="TIGR00460">
    <property type="entry name" value="fmt"/>
    <property type="match status" value="1"/>
</dbReference>
<evidence type="ECO:0000259" key="10">
    <source>
        <dbReference type="Pfam" id="PF02911"/>
    </source>
</evidence>
<dbReference type="InterPro" id="IPR005794">
    <property type="entry name" value="Fmt"/>
</dbReference>
<evidence type="ECO:0000256" key="1">
    <source>
        <dbReference type="ARBA" id="ARBA00002606"/>
    </source>
</evidence>
<evidence type="ECO:0000256" key="2">
    <source>
        <dbReference type="ARBA" id="ARBA00010699"/>
    </source>
</evidence>
<feature type="binding site" evidence="8">
    <location>
        <begin position="123"/>
        <end position="126"/>
    </location>
    <ligand>
        <name>(6S)-5,6,7,8-tetrahydrofolate</name>
        <dbReference type="ChEBI" id="CHEBI:57453"/>
    </ligand>
</feature>
<dbReference type="CDD" id="cd08646">
    <property type="entry name" value="FMT_core_Met-tRNA-FMT_N"/>
    <property type="match status" value="1"/>
</dbReference>
<dbReference type="Gene3D" id="3.10.25.10">
    <property type="entry name" value="Formyl transferase, C-terminal domain"/>
    <property type="match status" value="1"/>
</dbReference>
<feature type="domain" description="Formyl transferase N-terminal" evidence="9">
    <location>
        <begin position="7"/>
        <end position="194"/>
    </location>
</feature>
<dbReference type="Pfam" id="PF00551">
    <property type="entry name" value="Formyl_trans_N"/>
    <property type="match status" value="1"/>
</dbReference>
<dbReference type="InterPro" id="IPR002376">
    <property type="entry name" value="Formyl_transf_N"/>
</dbReference>
<reference evidence="12 14" key="2">
    <citation type="submission" date="2018-06" db="EMBL/GenBank/DDBJ databases">
        <authorList>
            <consortium name="Pathogen Informatics"/>
            <person name="Doyle S."/>
        </authorList>
    </citation>
    <scope>NUCLEOTIDE SEQUENCE [LARGE SCALE GENOMIC DNA]</scope>
    <source>
        <strain evidence="12 14">NCTC10465</strain>
    </source>
</reference>
<dbReference type="InterPro" id="IPR036477">
    <property type="entry name" value="Formyl_transf_N_sf"/>
</dbReference>
<keyword evidence="6 8" id="KW-0648">Protein biosynthesis</keyword>
<organism evidence="12 14">
    <name type="scientific">Faucicola osloensis</name>
    <name type="common">Moraxella osloensis</name>
    <dbReference type="NCBI Taxonomy" id="34062"/>
    <lineage>
        <taxon>Bacteria</taxon>
        <taxon>Pseudomonadati</taxon>
        <taxon>Pseudomonadota</taxon>
        <taxon>Gammaproteobacteria</taxon>
        <taxon>Moraxellales</taxon>
        <taxon>Moraxellaceae</taxon>
        <taxon>Faucicola</taxon>
    </lineage>
</organism>
<dbReference type="PANTHER" id="PTHR11138:SF5">
    <property type="entry name" value="METHIONYL-TRNA FORMYLTRANSFERASE, MITOCHONDRIAL"/>
    <property type="match status" value="1"/>
</dbReference>
<dbReference type="Proteomes" id="UP000255230">
    <property type="component" value="Unassembled WGS sequence"/>
</dbReference>
<dbReference type="EMBL" id="PKJS01000008">
    <property type="protein sequence ID" value="PKZ68735.1"/>
    <property type="molecule type" value="Genomic_DNA"/>
</dbReference>
<evidence type="ECO:0000256" key="4">
    <source>
        <dbReference type="ARBA" id="ARBA00016014"/>
    </source>
</evidence>
<proteinExistence type="inferred from homology"/>
<dbReference type="GO" id="GO:0005829">
    <property type="term" value="C:cytosol"/>
    <property type="evidence" value="ECO:0007669"/>
    <property type="project" value="TreeGrafter"/>
</dbReference>
<name>A0A109WBW1_FAUOS</name>
<evidence type="ECO:0000256" key="6">
    <source>
        <dbReference type="ARBA" id="ARBA00022917"/>
    </source>
</evidence>
<dbReference type="CDD" id="cd08704">
    <property type="entry name" value="Met_tRNA_FMT_C"/>
    <property type="match status" value="1"/>
</dbReference>
<dbReference type="EC" id="2.1.2.9" evidence="3 8"/>
<keyword evidence="5 8" id="KW-0808">Transferase</keyword>
<dbReference type="Proteomes" id="UP000234914">
    <property type="component" value="Unassembled WGS sequence"/>
</dbReference>
<dbReference type="GO" id="GO:0004479">
    <property type="term" value="F:methionyl-tRNA formyltransferase activity"/>
    <property type="evidence" value="ECO:0007669"/>
    <property type="project" value="UniProtKB-UniRule"/>
</dbReference>
<sequence length="338" mass="36828">MSQTPLRVVFAGTPEFAKVALQALISHQKTLNIDIVAVYTQPDRKSGRGQKISASPVKALALANNIAVEQPESFSLKSADGIVSRETLKRYRPDVMVVAAYGLILPLGVLHTPKFGCINIHGSLLPRWRGAAPIQRAILAGDDTTGITIMQMAQGLDTGDMLYKIECPITDTDTTQLLHDKLAKLGGEAIVTVLSDLKNYQQNAQKQDDALANYAEKITTAEGEINWQNDAISIQRQIRALNAFTYLDEHKDPNSRIKIIKAAPIKLDQQTHEPAGKIVSVGRNAILVACGKNASNHQHQGVQHLINITQMQWPGGKPLTAEQIANGDKLNDGDIFHS</sequence>
<evidence type="ECO:0000313" key="13">
    <source>
        <dbReference type="Proteomes" id="UP000234914"/>
    </source>
</evidence>
<dbReference type="Gene3D" id="3.40.50.170">
    <property type="entry name" value="Formyl transferase, N-terminal domain"/>
    <property type="match status" value="1"/>
</dbReference>
<evidence type="ECO:0000259" key="9">
    <source>
        <dbReference type="Pfam" id="PF00551"/>
    </source>
</evidence>
<dbReference type="SUPFAM" id="SSF53328">
    <property type="entry name" value="Formyltransferase"/>
    <property type="match status" value="1"/>
</dbReference>
<dbReference type="InterPro" id="IPR044135">
    <property type="entry name" value="Met-tRNA-FMT_C"/>
</dbReference>
<keyword evidence="14" id="KW-1185">Reference proteome</keyword>
<evidence type="ECO:0000256" key="3">
    <source>
        <dbReference type="ARBA" id="ARBA00012261"/>
    </source>
</evidence>
<dbReference type="Pfam" id="PF02911">
    <property type="entry name" value="Formyl_trans_C"/>
    <property type="match status" value="1"/>
</dbReference>
<dbReference type="GeneID" id="35779728"/>
<dbReference type="InterPro" id="IPR041711">
    <property type="entry name" value="Met-tRNA-FMT_N"/>
</dbReference>
<dbReference type="HAMAP" id="MF_00182">
    <property type="entry name" value="Formyl_trans"/>
    <property type="match status" value="1"/>
</dbReference>
<evidence type="ECO:0000313" key="11">
    <source>
        <dbReference type="EMBL" id="PKZ68735.1"/>
    </source>
</evidence>
<dbReference type="AlphaFoldDB" id="A0A109WBW1"/>
<dbReference type="InterPro" id="IPR011034">
    <property type="entry name" value="Formyl_transferase-like_C_sf"/>
</dbReference>
<comment type="catalytic activity">
    <reaction evidence="7 8">
        <text>L-methionyl-tRNA(fMet) + (6R)-10-formyltetrahydrofolate = N-formyl-L-methionyl-tRNA(fMet) + (6S)-5,6,7,8-tetrahydrofolate + H(+)</text>
        <dbReference type="Rhea" id="RHEA:24380"/>
        <dbReference type="Rhea" id="RHEA-COMP:9952"/>
        <dbReference type="Rhea" id="RHEA-COMP:9953"/>
        <dbReference type="ChEBI" id="CHEBI:15378"/>
        <dbReference type="ChEBI" id="CHEBI:57453"/>
        <dbReference type="ChEBI" id="CHEBI:78530"/>
        <dbReference type="ChEBI" id="CHEBI:78844"/>
        <dbReference type="ChEBI" id="CHEBI:195366"/>
        <dbReference type="EC" id="2.1.2.9"/>
    </reaction>
</comment>
<dbReference type="SUPFAM" id="SSF50486">
    <property type="entry name" value="FMT C-terminal domain-like"/>
    <property type="match status" value="1"/>
</dbReference>
<dbReference type="EMBL" id="UGPY01000001">
    <property type="protein sequence ID" value="STY98370.1"/>
    <property type="molecule type" value="Genomic_DNA"/>
</dbReference>
<comment type="function">
    <text evidence="1 8">Attaches a formyl group to the free amino group of methionyl-tRNA(fMet). The formyl group appears to play a dual role in the initiator identity of N-formylmethionyl-tRNA by promoting its recognition by IF2 and preventing the misappropriation of this tRNA by the elongation apparatus.</text>
</comment>
<dbReference type="PANTHER" id="PTHR11138">
    <property type="entry name" value="METHIONYL-TRNA FORMYLTRANSFERASE"/>
    <property type="match status" value="1"/>
</dbReference>
<dbReference type="KEGG" id="mos:AXE82_07290"/>
<accession>A0A109WBW1</accession>
<feature type="domain" description="Formyl transferase C-terminal" evidence="10">
    <location>
        <begin position="217"/>
        <end position="328"/>
    </location>
</feature>
<evidence type="ECO:0000256" key="8">
    <source>
        <dbReference type="HAMAP-Rule" id="MF_00182"/>
    </source>
</evidence>
<evidence type="ECO:0000313" key="14">
    <source>
        <dbReference type="Proteomes" id="UP000255230"/>
    </source>
</evidence>
<evidence type="ECO:0000256" key="7">
    <source>
        <dbReference type="ARBA" id="ARBA00048558"/>
    </source>
</evidence>
<dbReference type="InterPro" id="IPR037022">
    <property type="entry name" value="Formyl_trans_C_sf"/>
</dbReference>